<name>A0A1H8FJ20_9HYPH</name>
<keyword evidence="4" id="KW-1185">Reference proteome</keyword>
<dbReference type="Proteomes" id="UP000198939">
    <property type="component" value="Unassembled WGS sequence"/>
</dbReference>
<sequence>MIKVKIELGERQVSQTAKRSSVSPGGLEQQVAAEGIRRELLVEGNDVVGQVGLEVRRRSNPVDHLEEGDGH</sequence>
<evidence type="ECO:0000313" key="2">
    <source>
        <dbReference type="EMBL" id="SEN31709.1"/>
    </source>
</evidence>
<dbReference type="Proteomes" id="UP000183063">
    <property type="component" value="Unassembled WGS sequence"/>
</dbReference>
<accession>A0A1H8FJ20</accession>
<gene>
    <name evidence="1" type="ORF">RTCCBAU85039_0318</name>
    <name evidence="2" type="ORF">SAMN05216228_1003325</name>
</gene>
<dbReference type="EMBL" id="FNXB01000001">
    <property type="protein sequence ID" value="SEH42596.1"/>
    <property type="molecule type" value="Genomic_DNA"/>
</dbReference>
<dbReference type="EMBL" id="FOCV01000003">
    <property type="protein sequence ID" value="SEN31709.1"/>
    <property type="molecule type" value="Genomic_DNA"/>
</dbReference>
<reference evidence="2 4" key="1">
    <citation type="submission" date="2016-10" db="EMBL/GenBank/DDBJ databases">
        <authorList>
            <person name="Varghese N."/>
            <person name="Submissions S."/>
        </authorList>
    </citation>
    <scope>NUCLEOTIDE SEQUENCE [LARGE SCALE GENOMIC DNA]</scope>
    <source>
        <strain evidence="2 4">CGMCC 1.7071</strain>
    </source>
</reference>
<protein>
    <submittedName>
        <fullName evidence="1">Uncharacterized protein</fullName>
    </submittedName>
</protein>
<evidence type="ECO:0000313" key="3">
    <source>
        <dbReference type="Proteomes" id="UP000183063"/>
    </source>
</evidence>
<reference evidence="3" key="2">
    <citation type="submission" date="2016-10" db="EMBL/GenBank/DDBJ databases">
        <authorList>
            <person name="Wibberg D."/>
        </authorList>
    </citation>
    <scope>NUCLEOTIDE SEQUENCE [LARGE SCALE GENOMIC DNA]</scope>
</reference>
<dbReference type="AlphaFoldDB" id="A0A1H8FJ20"/>
<organism evidence="1 3">
    <name type="scientific">Rhizobium tibeticum</name>
    <dbReference type="NCBI Taxonomy" id="501024"/>
    <lineage>
        <taxon>Bacteria</taxon>
        <taxon>Pseudomonadati</taxon>
        <taxon>Pseudomonadota</taxon>
        <taxon>Alphaproteobacteria</taxon>
        <taxon>Hyphomicrobiales</taxon>
        <taxon>Rhizobiaceae</taxon>
        <taxon>Rhizobium/Agrobacterium group</taxon>
        <taxon>Rhizobium</taxon>
    </lineage>
</organism>
<reference evidence="1" key="3">
    <citation type="submission" date="2016-10" db="EMBL/GenBank/DDBJ databases">
        <authorList>
            <person name="de Groot N.N."/>
        </authorList>
    </citation>
    <scope>NUCLEOTIDE SEQUENCE [LARGE SCALE GENOMIC DNA]</scope>
    <source>
        <strain evidence="1">CCBAU85039</strain>
    </source>
</reference>
<proteinExistence type="predicted"/>
<evidence type="ECO:0000313" key="4">
    <source>
        <dbReference type="Proteomes" id="UP000198939"/>
    </source>
</evidence>
<evidence type="ECO:0000313" key="1">
    <source>
        <dbReference type="EMBL" id="SEH42596.1"/>
    </source>
</evidence>